<sequence length="35" mass="3562">MHGGQVISTRPWFTVNGKGIVCVSDPISCGSTVGA</sequence>
<evidence type="ECO:0000313" key="2">
    <source>
        <dbReference type="Proteomes" id="UP000008881"/>
    </source>
</evidence>
<dbReference type="AlphaFoldDB" id="A0A0H3FQH4"/>
<keyword evidence="2" id="KW-1185">Reference proteome</keyword>
<accession>A0A0H3FQH4</accession>
<dbReference type="EMBL" id="CP002824">
    <property type="protein sequence ID" value="AEG96722.1"/>
    <property type="molecule type" value="Genomic_DNA"/>
</dbReference>
<dbReference type="Proteomes" id="UP000008881">
    <property type="component" value="Chromosome"/>
</dbReference>
<proteinExistence type="predicted"/>
<reference evidence="1 2" key="1">
    <citation type="journal article" date="2012" name="J. Bacteriol.">
        <title>Complete genome sequence of Enterobacter aerogenes KCTC 2190.</title>
        <authorList>
            <person name="Shin S.H."/>
            <person name="Kim S."/>
            <person name="Kim J.Y."/>
            <person name="Lee S."/>
            <person name="Um Y."/>
            <person name="Oh M.K."/>
            <person name="Kim Y.R."/>
            <person name="Lee J."/>
            <person name="Yang K.S."/>
        </authorList>
    </citation>
    <scope>NUCLEOTIDE SEQUENCE [LARGE SCALE GENOMIC DNA]</scope>
    <source>
        <strain evidence="1 2">KCTC 2190</strain>
    </source>
</reference>
<gene>
    <name evidence="1" type="ordered locus">EAE_09000</name>
</gene>
<dbReference type="Gene3D" id="2.60.200.60">
    <property type="match status" value="1"/>
</dbReference>
<protein>
    <submittedName>
        <fullName evidence="1">Uncharacterized protein</fullName>
    </submittedName>
</protein>
<organism evidence="1 2">
    <name type="scientific">Klebsiella aerogenes (strain ATCC 13048 / DSM 30053 / CCUG 1429 / JCM 1235 / KCTC 2190 / NBRC 13534 / NCIMB 10102 / NCTC 10006 / CDC 819-56)</name>
    <name type="common">Enterobacter aerogenes</name>
    <dbReference type="NCBI Taxonomy" id="1028307"/>
    <lineage>
        <taxon>Bacteria</taxon>
        <taxon>Pseudomonadati</taxon>
        <taxon>Pseudomonadota</taxon>
        <taxon>Gammaproteobacteria</taxon>
        <taxon>Enterobacterales</taxon>
        <taxon>Enterobacteriaceae</taxon>
        <taxon>Klebsiella/Raoultella group</taxon>
        <taxon>Klebsiella</taxon>
    </lineage>
</organism>
<dbReference type="KEGG" id="eae:EAE_09000"/>
<dbReference type="HOGENOM" id="CLU_3364722_0_0_6"/>
<name>A0A0H3FQH4_KLEAK</name>
<dbReference type="OrthoDB" id="612868at2"/>
<evidence type="ECO:0000313" key="1">
    <source>
        <dbReference type="EMBL" id="AEG96722.1"/>
    </source>
</evidence>